<feature type="domain" description="P-type" evidence="7">
    <location>
        <begin position="26"/>
        <end position="69"/>
    </location>
</feature>
<dbReference type="InterPro" id="IPR017957">
    <property type="entry name" value="P_trefoil_CS"/>
</dbReference>
<sequence length="86" mass="9009">MEHKAICVVVLALSLVLSTLVQGRSETCDVTPSERKNCGFPGITSAQCAARGCCFNSAVRGVPWCFSPAAVDKNGSEGDGDEEDCL</sequence>
<dbReference type="InterPro" id="IPR000519">
    <property type="entry name" value="P_trefoil_dom"/>
</dbReference>
<dbReference type="PANTHER" id="PTHR13826">
    <property type="entry name" value="INTESTINAL TREFOIL FACTOR-RELATED"/>
    <property type="match status" value="1"/>
</dbReference>
<name>A0A7J8HW00_ROUAE</name>
<keyword evidence="3 6" id="KW-0732">Signal</keyword>
<evidence type="ECO:0000256" key="1">
    <source>
        <dbReference type="ARBA" id="ARBA00004613"/>
    </source>
</evidence>
<accession>A0A7J8HW00</accession>
<dbReference type="InterPro" id="IPR017994">
    <property type="entry name" value="P_trefoil_chordata"/>
</dbReference>
<feature type="disulfide bond" evidence="5">
    <location>
        <begin position="48"/>
        <end position="65"/>
    </location>
</feature>
<dbReference type="SUPFAM" id="SSF57492">
    <property type="entry name" value="Trefoil"/>
    <property type="match status" value="1"/>
</dbReference>
<dbReference type="Proteomes" id="UP000593571">
    <property type="component" value="Unassembled WGS sequence"/>
</dbReference>
<gene>
    <name evidence="8" type="ORF">HJG63_019134</name>
</gene>
<evidence type="ECO:0000313" key="9">
    <source>
        <dbReference type="Proteomes" id="UP000593571"/>
    </source>
</evidence>
<dbReference type="GO" id="GO:0030277">
    <property type="term" value="P:maintenance of gastrointestinal epithelium"/>
    <property type="evidence" value="ECO:0007669"/>
    <property type="project" value="TreeGrafter"/>
</dbReference>
<reference evidence="8 9" key="1">
    <citation type="journal article" date="2020" name="Nature">
        <title>Six reference-quality genomes reveal evolution of bat adaptations.</title>
        <authorList>
            <person name="Jebb D."/>
            <person name="Huang Z."/>
            <person name="Pippel M."/>
            <person name="Hughes G.M."/>
            <person name="Lavrichenko K."/>
            <person name="Devanna P."/>
            <person name="Winkler S."/>
            <person name="Jermiin L.S."/>
            <person name="Skirmuntt E.C."/>
            <person name="Katzourakis A."/>
            <person name="Burkitt-Gray L."/>
            <person name="Ray D.A."/>
            <person name="Sullivan K.A.M."/>
            <person name="Roscito J.G."/>
            <person name="Kirilenko B.M."/>
            <person name="Davalos L.M."/>
            <person name="Corthals A.P."/>
            <person name="Power M.L."/>
            <person name="Jones G."/>
            <person name="Ransome R.D."/>
            <person name="Dechmann D.K.N."/>
            <person name="Locatelli A.G."/>
            <person name="Puechmaille S.J."/>
            <person name="Fedrigo O."/>
            <person name="Jarvis E.D."/>
            <person name="Hiller M."/>
            <person name="Vernes S.C."/>
            <person name="Myers E.W."/>
            <person name="Teeling E.C."/>
        </authorList>
    </citation>
    <scope>NUCLEOTIDE SEQUENCE [LARGE SCALE GENOMIC DNA]</scope>
    <source>
        <strain evidence="8">MRouAeg1</strain>
        <tissue evidence="8">Muscle</tissue>
    </source>
</reference>
<dbReference type="EMBL" id="JACASE010000004">
    <property type="protein sequence ID" value="KAF6476493.1"/>
    <property type="molecule type" value="Genomic_DNA"/>
</dbReference>
<comment type="subcellular location">
    <subcellularLocation>
        <location evidence="1">Secreted</location>
    </subcellularLocation>
</comment>
<protein>
    <submittedName>
        <fullName evidence="8">Trefoil factor 1</fullName>
    </submittedName>
</protein>
<dbReference type="PROSITE" id="PS00025">
    <property type="entry name" value="P_TREFOIL_1"/>
    <property type="match status" value="1"/>
</dbReference>
<evidence type="ECO:0000256" key="5">
    <source>
        <dbReference type="PROSITE-ProRule" id="PRU00779"/>
    </source>
</evidence>
<feature type="signal peptide" evidence="6">
    <location>
        <begin position="1"/>
        <end position="23"/>
    </location>
</feature>
<keyword evidence="4 5" id="KW-1015">Disulfide bond</keyword>
<dbReference type="Pfam" id="PF00088">
    <property type="entry name" value="Trefoil"/>
    <property type="match status" value="1"/>
</dbReference>
<dbReference type="SMART" id="SM00018">
    <property type="entry name" value="PD"/>
    <property type="match status" value="1"/>
</dbReference>
<organism evidence="8 9">
    <name type="scientific">Rousettus aegyptiacus</name>
    <name type="common">Egyptian fruit bat</name>
    <name type="synonym">Pteropus aegyptiacus</name>
    <dbReference type="NCBI Taxonomy" id="9407"/>
    <lineage>
        <taxon>Eukaryota</taxon>
        <taxon>Metazoa</taxon>
        <taxon>Chordata</taxon>
        <taxon>Craniata</taxon>
        <taxon>Vertebrata</taxon>
        <taxon>Euteleostomi</taxon>
        <taxon>Mammalia</taxon>
        <taxon>Eutheria</taxon>
        <taxon>Laurasiatheria</taxon>
        <taxon>Chiroptera</taxon>
        <taxon>Yinpterochiroptera</taxon>
        <taxon>Pteropodoidea</taxon>
        <taxon>Pteropodidae</taxon>
        <taxon>Rousettinae</taxon>
        <taxon>Rousettus</taxon>
    </lineage>
</organism>
<feature type="disulfide bond" evidence="5">
    <location>
        <begin position="28"/>
        <end position="54"/>
    </location>
</feature>
<dbReference type="CDD" id="cd00111">
    <property type="entry name" value="Trefoil"/>
    <property type="match status" value="1"/>
</dbReference>
<evidence type="ECO:0000256" key="4">
    <source>
        <dbReference type="ARBA" id="ARBA00023157"/>
    </source>
</evidence>
<proteinExistence type="predicted"/>
<dbReference type="PRINTS" id="PR00680">
    <property type="entry name" value="PTREFOIL"/>
</dbReference>
<dbReference type="InterPro" id="IPR044913">
    <property type="entry name" value="P_trefoil_dom_sf"/>
</dbReference>
<dbReference type="PROSITE" id="PS51448">
    <property type="entry name" value="P_TREFOIL_2"/>
    <property type="match status" value="1"/>
</dbReference>
<keyword evidence="2" id="KW-0964">Secreted</keyword>
<evidence type="ECO:0000256" key="2">
    <source>
        <dbReference type="ARBA" id="ARBA00022525"/>
    </source>
</evidence>
<keyword evidence="9" id="KW-1185">Reference proteome</keyword>
<feature type="chain" id="PRO_5029912652" evidence="6">
    <location>
        <begin position="24"/>
        <end position="86"/>
    </location>
</feature>
<evidence type="ECO:0000313" key="8">
    <source>
        <dbReference type="EMBL" id="KAF6476493.1"/>
    </source>
</evidence>
<evidence type="ECO:0000259" key="7">
    <source>
        <dbReference type="PROSITE" id="PS51448"/>
    </source>
</evidence>
<evidence type="ECO:0000256" key="3">
    <source>
        <dbReference type="ARBA" id="ARBA00022729"/>
    </source>
</evidence>
<dbReference type="Gene3D" id="4.10.110.10">
    <property type="entry name" value="Spasmolytic Protein, domain 1"/>
    <property type="match status" value="1"/>
</dbReference>
<dbReference type="GO" id="GO:0005615">
    <property type="term" value="C:extracellular space"/>
    <property type="evidence" value="ECO:0007669"/>
    <property type="project" value="TreeGrafter"/>
</dbReference>
<evidence type="ECO:0000256" key="6">
    <source>
        <dbReference type="SAM" id="SignalP"/>
    </source>
</evidence>
<feature type="disulfide bond" evidence="5">
    <location>
        <begin position="38"/>
        <end position="53"/>
    </location>
</feature>
<dbReference type="FunFam" id="4.10.110.10:FF:000001">
    <property type="entry name" value="Trefoil factor 3"/>
    <property type="match status" value="1"/>
</dbReference>
<dbReference type="PANTHER" id="PTHR13826:SF18">
    <property type="entry name" value="TREFOIL FACTOR 1"/>
    <property type="match status" value="1"/>
</dbReference>
<dbReference type="AlphaFoldDB" id="A0A7J8HW00"/>
<comment type="caution">
    <text evidence="8">The sequence shown here is derived from an EMBL/GenBank/DDBJ whole genome shotgun (WGS) entry which is preliminary data.</text>
</comment>